<protein>
    <submittedName>
        <fullName evidence="2">Pyruvate carboxylase</fullName>
        <ecNumber evidence="2">6.4.1.1</ecNumber>
    </submittedName>
</protein>
<name>A0ABW4KK37_9BACI</name>
<dbReference type="EMBL" id="JBHUEO010000103">
    <property type="protein sequence ID" value="MFD1708527.1"/>
    <property type="molecule type" value="Genomic_DNA"/>
</dbReference>
<keyword evidence="3" id="KW-1185">Reference proteome</keyword>
<dbReference type="Gene3D" id="3.20.20.70">
    <property type="entry name" value="Aldolase class I"/>
    <property type="match status" value="1"/>
</dbReference>
<dbReference type="PANTHER" id="PTHR43778">
    <property type="entry name" value="PYRUVATE CARBOXYLASE"/>
    <property type="match status" value="1"/>
</dbReference>
<feature type="non-terminal residue" evidence="2">
    <location>
        <position position="1"/>
    </location>
</feature>
<keyword evidence="2" id="KW-0436">Ligase</keyword>
<dbReference type="PROSITE" id="PS50991">
    <property type="entry name" value="PYR_CT"/>
    <property type="match status" value="1"/>
</dbReference>
<evidence type="ECO:0000313" key="3">
    <source>
        <dbReference type="Proteomes" id="UP001597301"/>
    </source>
</evidence>
<evidence type="ECO:0000313" key="2">
    <source>
        <dbReference type="EMBL" id="MFD1708527.1"/>
    </source>
</evidence>
<gene>
    <name evidence="2" type="ORF">ACFSCZ_17770</name>
</gene>
<feature type="non-terminal residue" evidence="2">
    <location>
        <position position="115"/>
    </location>
</feature>
<dbReference type="EC" id="6.4.1.1" evidence="2"/>
<reference evidence="3" key="1">
    <citation type="journal article" date="2019" name="Int. J. Syst. Evol. Microbiol.">
        <title>The Global Catalogue of Microorganisms (GCM) 10K type strain sequencing project: providing services to taxonomists for standard genome sequencing and annotation.</title>
        <authorList>
            <consortium name="The Broad Institute Genomics Platform"/>
            <consortium name="The Broad Institute Genome Sequencing Center for Infectious Disease"/>
            <person name="Wu L."/>
            <person name="Ma J."/>
        </authorList>
    </citation>
    <scope>NUCLEOTIDE SEQUENCE [LARGE SCALE GENOMIC DNA]</scope>
    <source>
        <strain evidence="3">CGMCC 1.12295</strain>
    </source>
</reference>
<evidence type="ECO:0000259" key="1">
    <source>
        <dbReference type="PROSITE" id="PS50991"/>
    </source>
</evidence>
<dbReference type="SUPFAM" id="SSF51569">
    <property type="entry name" value="Aldolase"/>
    <property type="match status" value="1"/>
</dbReference>
<feature type="domain" description="Pyruvate carboxyltransferase" evidence="1">
    <location>
        <begin position="1"/>
        <end position="115"/>
    </location>
</feature>
<sequence>KKMPNLLFQMLFRGSNAVGYTNYPDNVIKAFIEEAADAGIDVFRIFDSLNWIKGMEVAIDAVRQTGKIAEATICYTGDIDDPDRPKYHIDYYKKMARELEAQGAHMLAIKDMAGL</sequence>
<dbReference type="InterPro" id="IPR000891">
    <property type="entry name" value="PYR_CT"/>
</dbReference>
<proteinExistence type="predicted"/>
<dbReference type="InterPro" id="IPR013785">
    <property type="entry name" value="Aldolase_TIM"/>
</dbReference>
<dbReference type="InterPro" id="IPR055268">
    <property type="entry name" value="PCB-like"/>
</dbReference>
<organism evidence="2 3">
    <name type="scientific">Siminovitchia sediminis</name>
    <dbReference type="NCBI Taxonomy" id="1274353"/>
    <lineage>
        <taxon>Bacteria</taxon>
        <taxon>Bacillati</taxon>
        <taxon>Bacillota</taxon>
        <taxon>Bacilli</taxon>
        <taxon>Bacillales</taxon>
        <taxon>Bacillaceae</taxon>
        <taxon>Siminovitchia</taxon>
    </lineage>
</organism>
<keyword evidence="2" id="KW-0670">Pyruvate</keyword>
<accession>A0ABW4KK37</accession>
<dbReference type="PANTHER" id="PTHR43778:SF2">
    <property type="entry name" value="PYRUVATE CARBOXYLASE, MITOCHONDRIAL"/>
    <property type="match status" value="1"/>
</dbReference>
<comment type="caution">
    <text evidence="2">The sequence shown here is derived from an EMBL/GenBank/DDBJ whole genome shotgun (WGS) entry which is preliminary data.</text>
</comment>
<dbReference type="GO" id="GO:0004736">
    <property type="term" value="F:pyruvate carboxylase activity"/>
    <property type="evidence" value="ECO:0007669"/>
    <property type="project" value="UniProtKB-EC"/>
</dbReference>
<dbReference type="Proteomes" id="UP001597301">
    <property type="component" value="Unassembled WGS sequence"/>
</dbReference>